<dbReference type="SUPFAM" id="SSF141086">
    <property type="entry name" value="Agglutinin HPA-like"/>
    <property type="match status" value="1"/>
</dbReference>
<organism evidence="1 2">
    <name type="scientific">Enhygromyxa salina</name>
    <dbReference type="NCBI Taxonomy" id="215803"/>
    <lineage>
        <taxon>Bacteria</taxon>
        <taxon>Pseudomonadati</taxon>
        <taxon>Myxococcota</taxon>
        <taxon>Polyangia</taxon>
        <taxon>Nannocystales</taxon>
        <taxon>Nannocystaceae</taxon>
        <taxon>Enhygromyxa</taxon>
    </lineage>
</organism>
<gene>
    <name evidence="1" type="ORF">DB30_00944</name>
</gene>
<proteinExistence type="predicted"/>
<dbReference type="EMBL" id="JMCC02000115">
    <property type="protein sequence ID" value="KIG12877.1"/>
    <property type="molecule type" value="Genomic_DNA"/>
</dbReference>
<comment type="caution">
    <text evidence="1">The sequence shown here is derived from an EMBL/GenBank/DDBJ whole genome shotgun (WGS) entry which is preliminary data.</text>
</comment>
<name>A0A0C2CYF5_9BACT</name>
<sequence length="567" mass="61328">MTTPALANAPTDVVHISGMAYGADGAYVHTGDFYSDMPVYTLDHNGTIWSLYQRNNGRWYVDFNEVSDDYDGTIAIGPAADLPWLAAWDQADDVASPVDSVVLGGAPYTSQTTGVYTFTGATHNGKPVFEHQGGGRTWSLYQRSNGRWCLDFNDVSDDHDGTVALGPLADMPYEGVWDNANMAVSSTAAIEISGAPYTSLTTGTYTFDGQTIYNNAPVFQRQSGNYTLSVYKRSGTGRWYLDFDDVDEQWAGTIGVGAIEDAPTRGEWDNANMLVVDSATTLLPQRGRYDFGTFAGGSDCREIEFAVPFDGDDVRMQVSIDHANGPGVHDAATLWVEAVDRYGARVCARETSNFDLAHDANLSVSYLAYRRGAVIDGDTGRFEDTDGFTGTGNHCNTVSFHQTFAVPPIVQATITHPNNYGADNDAMSVWLEEVGTSDFKVCVRETSDMSADHGAYAIDWLAHEPGAWPFYGADESGVDDVPAFEGTTCFDYLFDATYTDVPQVFVTADHRDDGANHDAVTVWLEALDTVGFTACVRELASAGNPGSNAGGAHNDQLQLAWTAVGNR</sequence>
<evidence type="ECO:0000313" key="2">
    <source>
        <dbReference type="Proteomes" id="UP000031599"/>
    </source>
</evidence>
<protein>
    <submittedName>
        <fullName evidence="1">Uncharacterized protein</fullName>
    </submittedName>
</protein>
<evidence type="ECO:0000313" key="1">
    <source>
        <dbReference type="EMBL" id="KIG12877.1"/>
    </source>
</evidence>
<dbReference type="RefSeq" id="WP_146661801.1">
    <property type="nucleotide sequence ID" value="NZ_JMCC02000115.1"/>
</dbReference>
<dbReference type="Proteomes" id="UP000031599">
    <property type="component" value="Unassembled WGS sequence"/>
</dbReference>
<dbReference type="InterPro" id="IPR037221">
    <property type="entry name" value="H-type_lectin_dom_sf"/>
</dbReference>
<accession>A0A0C2CYF5</accession>
<dbReference type="AlphaFoldDB" id="A0A0C2CYF5"/>
<reference evidence="1 2" key="1">
    <citation type="submission" date="2014-12" db="EMBL/GenBank/DDBJ databases">
        <title>Genome assembly of Enhygromyxa salina DSM 15201.</title>
        <authorList>
            <person name="Sharma G."/>
            <person name="Subramanian S."/>
        </authorList>
    </citation>
    <scope>NUCLEOTIDE SEQUENCE [LARGE SCALE GENOMIC DNA]</scope>
    <source>
        <strain evidence="1 2">DSM 15201</strain>
    </source>
</reference>
<dbReference type="Gene3D" id="2.60.40.2080">
    <property type="match status" value="1"/>
</dbReference>